<protein>
    <recommendedName>
        <fullName evidence="3">Nodulation protein NodH</fullName>
    </recommendedName>
</protein>
<dbReference type="EMBL" id="MKIM01000022">
    <property type="protein sequence ID" value="OLP46160.1"/>
    <property type="molecule type" value="Genomic_DNA"/>
</dbReference>
<accession>A0A1Q8ZVR6</accession>
<dbReference type="SUPFAM" id="SSF52540">
    <property type="entry name" value="P-loop containing nucleoside triphosphate hydrolases"/>
    <property type="match status" value="1"/>
</dbReference>
<keyword evidence="2" id="KW-1185">Reference proteome</keyword>
<dbReference type="RefSeq" id="WP_075638283.1">
    <property type="nucleotide sequence ID" value="NZ_MKIM01000022.1"/>
</dbReference>
<reference evidence="1 2" key="1">
    <citation type="submission" date="2016-09" db="EMBL/GenBank/DDBJ databases">
        <title>Rhizobium oryziradicis sp. nov., isolated from the root of rice.</title>
        <authorList>
            <person name="Zhao J."/>
            <person name="Zhang X."/>
        </authorList>
    </citation>
    <scope>NUCLEOTIDE SEQUENCE [LARGE SCALE GENOMIC DNA]</scope>
    <source>
        <strain evidence="1 2">N19</strain>
    </source>
</reference>
<evidence type="ECO:0000313" key="2">
    <source>
        <dbReference type="Proteomes" id="UP000186894"/>
    </source>
</evidence>
<organism evidence="1 2">
    <name type="scientific">Rhizobium oryziradicis</name>
    <dbReference type="NCBI Taxonomy" id="1867956"/>
    <lineage>
        <taxon>Bacteria</taxon>
        <taxon>Pseudomonadati</taxon>
        <taxon>Pseudomonadota</taxon>
        <taxon>Alphaproteobacteria</taxon>
        <taxon>Hyphomicrobiales</taxon>
        <taxon>Rhizobiaceae</taxon>
        <taxon>Rhizobium/Agrobacterium group</taxon>
        <taxon>Rhizobium</taxon>
    </lineage>
</organism>
<name>A0A1Q8ZVR6_9HYPH</name>
<comment type="caution">
    <text evidence="1">The sequence shown here is derived from an EMBL/GenBank/DDBJ whole genome shotgun (WGS) entry which is preliminary data.</text>
</comment>
<dbReference type="InterPro" id="IPR027417">
    <property type="entry name" value="P-loop_NTPase"/>
</dbReference>
<evidence type="ECO:0000313" key="1">
    <source>
        <dbReference type="EMBL" id="OLP46160.1"/>
    </source>
</evidence>
<gene>
    <name evidence="1" type="ORF">BJF95_03120</name>
</gene>
<dbReference type="Proteomes" id="UP000186894">
    <property type="component" value="Unassembled WGS sequence"/>
</dbReference>
<evidence type="ECO:0008006" key="3">
    <source>
        <dbReference type="Google" id="ProtNLM"/>
    </source>
</evidence>
<dbReference type="Gene3D" id="3.40.50.300">
    <property type="entry name" value="P-loop containing nucleotide triphosphate hydrolases"/>
    <property type="match status" value="1"/>
</dbReference>
<dbReference type="AlphaFoldDB" id="A0A1Q8ZVR6"/>
<sequence length="258" mass="28697">MKSGSCAVRFVIFAAPRTGSNLLCSLLNAHPHILCHHGVFNPGGIHHARDRSDLAAALGTVVERDADPLSFLEKIWQSAGREAAVGFKINRGEDLFASDVLLRDPSVRKIMLKRRNRVRAYVSEKLAQITGVWESYDPREVADPPSLEVDARALQRHAHNNALYYAQMESVLTATGQDWLETQYELLGDWAEVTRILAYLGIEAVAPLTPTCRKRGVDDLGKVIANLPELSEALRDTPLFQDIHGRDVPDIHSHQPVR</sequence>
<dbReference type="STRING" id="1867956.BJF95_03120"/>
<proteinExistence type="predicted"/>
<dbReference type="OrthoDB" id="9800698at2"/>